<dbReference type="InParanoid" id="A0A067QFC9"/>
<protein>
    <recommendedName>
        <fullName evidence="4">Endonuclease/exonuclease/phosphatase domain-containing protein</fullName>
    </recommendedName>
</protein>
<evidence type="ECO:0000256" key="1">
    <source>
        <dbReference type="SAM" id="MobiDB-lite"/>
    </source>
</evidence>
<dbReference type="EMBL" id="KL197711">
    <property type="protein sequence ID" value="KDQ62217.1"/>
    <property type="molecule type" value="Genomic_DNA"/>
</dbReference>
<feature type="compositionally biased region" description="Low complexity" evidence="1">
    <location>
        <begin position="38"/>
        <end position="54"/>
    </location>
</feature>
<evidence type="ECO:0000313" key="2">
    <source>
        <dbReference type="EMBL" id="KDQ62217.1"/>
    </source>
</evidence>
<dbReference type="OrthoDB" id="3264871at2759"/>
<dbReference type="Gene3D" id="3.60.10.10">
    <property type="entry name" value="Endonuclease/exonuclease/phosphatase"/>
    <property type="match status" value="1"/>
</dbReference>
<name>A0A067QFC9_9AGAM</name>
<gene>
    <name evidence="2" type="ORF">JAAARDRAFT_189568</name>
</gene>
<dbReference type="Proteomes" id="UP000027265">
    <property type="component" value="Unassembled WGS sequence"/>
</dbReference>
<accession>A0A067QFC9</accession>
<organism evidence="2 3">
    <name type="scientific">Jaapia argillacea MUCL 33604</name>
    <dbReference type="NCBI Taxonomy" id="933084"/>
    <lineage>
        <taxon>Eukaryota</taxon>
        <taxon>Fungi</taxon>
        <taxon>Dikarya</taxon>
        <taxon>Basidiomycota</taxon>
        <taxon>Agaricomycotina</taxon>
        <taxon>Agaricomycetes</taxon>
        <taxon>Agaricomycetidae</taxon>
        <taxon>Jaapiales</taxon>
        <taxon>Jaapiaceae</taxon>
        <taxon>Jaapia</taxon>
    </lineage>
</organism>
<keyword evidence="3" id="KW-1185">Reference proteome</keyword>
<dbReference type="InterPro" id="IPR036691">
    <property type="entry name" value="Endo/exonu/phosph_ase_sf"/>
</dbReference>
<feature type="region of interest" description="Disordered" evidence="1">
    <location>
        <begin position="30"/>
        <end position="92"/>
    </location>
</feature>
<dbReference type="STRING" id="933084.A0A067QFC9"/>
<sequence>MSWVWHTQDEATFATNFTTQIDTPSSQINLLNGTTNFGEQQTTSGDGSGSTAGQAIEDGDGGTEGGREGRVLRESGQDHHLPSRGTPDEEQRPALPDARLHLQANPSAQNHLNQPQSSNQRAAQSVPSLQSATQDDSQSNEGEAHPNRRKHRRAQKAAHKASVRIASLNLKGYGNTNPTHKNNKWNHLNQLLREQKIAVLLVQEAHMTEERRDNVERVFSKRM</sequence>
<feature type="region of interest" description="Disordered" evidence="1">
    <location>
        <begin position="108"/>
        <end position="161"/>
    </location>
</feature>
<feature type="compositionally biased region" description="Basic residues" evidence="1">
    <location>
        <begin position="147"/>
        <end position="161"/>
    </location>
</feature>
<dbReference type="AlphaFoldDB" id="A0A067QFC9"/>
<dbReference type="HOGENOM" id="CLU_1240300_0_0_1"/>
<evidence type="ECO:0008006" key="4">
    <source>
        <dbReference type="Google" id="ProtNLM"/>
    </source>
</evidence>
<reference evidence="3" key="1">
    <citation type="journal article" date="2014" name="Proc. Natl. Acad. Sci. U.S.A.">
        <title>Extensive sampling of basidiomycete genomes demonstrates inadequacy of the white-rot/brown-rot paradigm for wood decay fungi.</title>
        <authorList>
            <person name="Riley R."/>
            <person name="Salamov A.A."/>
            <person name="Brown D.W."/>
            <person name="Nagy L.G."/>
            <person name="Floudas D."/>
            <person name="Held B.W."/>
            <person name="Levasseur A."/>
            <person name="Lombard V."/>
            <person name="Morin E."/>
            <person name="Otillar R."/>
            <person name="Lindquist E.A."/>
            <person name="Sun H."/>
            <person name="LaButti K.M."/>
            <person name="Schmutz J."/>
            <person name="Jabbour D."/>
            <person name="Luo H."/>
            <person name="Baker S.E."/>
            <person name="Pisabarro A.G."/>
            <person name="Walton J.D."/>
            <person name="Blanchette R.A."/>
            <person name="Henrissat B."/>
            <person name="Martin F."/>
            <person name="Cullen D."/>
            <person name="Hibbett D.S."/>
            <person name="Grigoriev I.V."/>
        </authorList>
    </citation>
    <scope>NUCLEOTIDE SEQUENCE [LARGE SCALE GENOMIC DNA]</scope>
    <source>
        <strain evidence="3">MUCL 33604</strain>
    </source>
</reference>
<feature type="compositionally biased region" description="Basic and acidic residues" evidence="1">
    <location>
        <begin position="65"/>
        <end position="92"/>
    </location>
</feature>
<proteinExistence type="predicted"/>
<evidence type="ECO:0000313" key="3">
    <source>
        <dbReference type="Proteomes" id="UP000027265"/>
    </source>
</evidence>
<feature type="compositionally biased region" description="Polar residues" evidence="1">
    <location>
        <begin position="108"/>
        <end position="141"/>
    </location>
</feature>